<proteinExistence type="predicted"/>
<evidence type="ECO:0000259" key="4">
    <source>
        <dbReference type="PROSITE" id="PS50042"/>
    </source>
</evidence>
<reference evidence="6 7" key="1">
    <citation type="submission" date="2019-11" db="EMBL/GenBank/DDBJ databases">
        <title>Draft Whole-Genome sequence of the marine photosynthetic bacterium Rhodovulum strictum DSM 11289.</title>
        <authorList>
            <person name="Kyndt J.A."/>
            <person name="Meyer T.E."/>
        </authorList>
    </citation>
    <scope>NUCLEOTIDE SEQUENCE [LARGE SCALE GENOMIC DNA]</scope>
    <source>
        <strain evidence="6 7">DSM 11289</strain>
    </source>
</reference>
<dbReference type="Proteomes" id="UP000466730">
    <property type="component" value="Unassembled WGS sequence"/>
</dbReference>
<keyword evidence="3" id="KW-0804">Transcription</keyword>
<dbReference type="SUPFAM" id="SSF46785">
    <property type="entry name" value="Winged helix' DNA-binding domain"/>
    <property type="match status" value="1"/>
</dbReference>
<dbReference type="InterPro" id="IPR050397">
    <property type="entry name" value="Env_Response_Regulators"/>
</dbReference>
<dbReference type="EMBL" id="WJPO01000004">
    <property type="protein sequence ID" value="MRH20214.1"/>
    <property type="molecule type" value="Genomic_DNA"/>
</dbReference>
<dbReference type="InterPro" id="IPR000595">
    <property type="entry name" value="cNMP-bd_dom"/>
</dbReference>
<organism evidence="6 7">
    <name type="scientific">Rhodovulum strictum</name>
    <dbReference type="NCBI Taxonomy" id="58314"/>
    <lineage>
        <taxon>Bacteria</taxon>
        <taxon>Pseudomonadati</taxon>
        <taxon>Pseudomonadota</taxon>
        <taxon>Alphaproteobacteria</taxon>
        <taxon>Rhodobacterales</taxon>
        <taxon>Paracoccaceae</taxon>
        <taxon>Rhodovulum</taxon>
    </lineage>
</organism>
<dbReference type="Pfam" id="PF13545">
    <property type="entry name" value="HTH_Crp_2"/>
    <property type="match status" value="1"/>
</dbReference>
<dbReference type="OrthoDB" id="7263823at2"/>
<dbReference type="Pfam" id="PF00027">
    <property type="entry name" value="cNMP_binding"/>
    <property type="match status" value="1"/>
</dbReference>
<dbReference type="PANTHER" id="PTHR24567">
    <property type="entry name" value="CRP FAMILY TRANSCRIPTIONAL REGULATORY PROTEIN"/>
    <property type="match status" value="1"/>
</dbReference>
<evidence type="ECO:0000313" key="7">
    <source>
        <dbReference type="Proteomes" id="UP000466730"/>
    </source>
</evidence>
<keyword evidence="2" id="KW-0238">DNA-binding</keyword>
<evidence type="ECO:0000256" key="2">
    <source>
        <dbReference type="ARBA" id="ARBA00023125"/>
    </source>
</evidence>
<evidence type="ECO:0000256" key="3">
    <source>
        <dbReference type="ARBA" id="ARBA00023163"/>
    </source>
</evidence>
<dbReference type="CDD" id="cd00092">
    <property type="entry name" value="HTH_CRP"/>
    <property type="match status" value="1"/>
</dbReference>
<dbReference type="InterPro" id="IPR036390">
    <property type="entry name" value="WH_DNA-bd_sf"/>
</dbReference>
<sequence length="214" mass="22923">MPPGSDRRPSPGAHADWLAGLDGGTRRHYPAGATIAEPGDGPDRLFVLDEGRARICLSGAGRDLTLGHLHPGGVFVTHTRARVEALEPCTLVAWPVGEMLRLIARQPDLGLAAFREIGLLLAGALDLIEDLAFRPVGARLARFLLAEAARQNSATIRLADSTEALATALGTSRQTLSTLLNQLIREGLIERAGRRQLRLLRPERLADLAELSSG</sequence>
<dbReference type="InterPro" id="IPR018490">
    <property type="entry name" value="cNMP-bd_dom_sf"/>
</dbReference>
<gene>
    <name evidence="6" type="ORF">GH815_04335</name>
</gene>
<accession>A0A844B753</accession>
<feature type="domain" description="HTH crp-type" evidence="5">
    <location>
        <begin position="134"/>
        <end position="203"/>
    </location>
</feature>
<evidence type="ECO:0000313" key="6">
    <source>
        <dbReference type="EMBL" id="MRH20214.1"/>
    </source>
</evidence>
<dbReference type="SMART" id="SM00100">
    <property type="entry name" value="cNMP"/>
    <property type="match status" value="1"/>
</dbReference>
<dbReference type="InterPro" id="IPR012318">
    <property type="entry name" value="HTH_CRP"/>
</dbReference>
<dbReference type="Gene3D" id="1.10.10.10">
    <property type="entry name" value="Winged helix-like DNA-binding domain superfamily/Winged helix DNA-binding domain"/>
    <property type="match status" value="1"/>
</dbReference>
<dbReference type="SMART" id="SM00419">
    <property type="entry name" value="HTH_CRP"/>
    <property type="match status" value="1"/>
</dbReference>
<dbReference type="PROSITE" id="PS51063">
    <property type="entry name" value="HTH_CRP_2"/>
    <property type="match status" value="1"/>
</dbReference>
<dbReference type="PROSITE" id="PS50042">
    <property type="entry name" value="CNMP_BINDING_3"/>
    <property type="match status" value="1"/>
</dbReference>
<dbReference type="InterPro" id="IPR036388">
    <property type="entry name" value="WH-like_DNA-bd_sf"/>
</dbReference>
<dbReference type="PANTHER" id="PTHR24567:SF74">
    <property type="entry name" value="HTH-TYPE TRANSCRIPTIONAL REGULATOR ARCR"/>
    <property type="match status" value="1"/>
</dbReference>
<feature type="domain" description="Cyclic nucleotide-binding" evidence="4">
    <location>
        <begin position="27"/>
        <end position="75"/>
    </location>
</feature>
<dbReference type="SUPFAM" id="SSF51206">
    <property type="entry name" value="cAMP-binding domain-like"/>
    <property type="match status" value="1"/>
</dbReference>
<comment type="caution">
    <text evidence="6">The sequence shown here is derived from an EMBL/GenBank/DDBJ whole genome shotgun (WGS) entry which is preliminary data.</text>
</comment>
<keyword evidence="1" id="KW-0805">Transcription regulation</keyword>
<evidence type="ECO:0000259" key="5">
    <source>
        <dbReference type="PROSITE" id="PS51063"/>
    </source>
</evidence>
<protein>
    <submittedName>
        <fullName evidence="6">Helix-turn-helix domain-containing protein</fullName>
    </submittedName>
</protein>
<keyword evidence="7" id="KW-1185">Reference proteome</keyword>
<dbReference type="RefSeq" id="WP_153747526.1">
    <property type="nucleotide sequence ID" value="NZ_BAAADI010000032.1"/>
</dbReference>
<dbReference type="GO" id="GO:0003677">
    <property type="term" value="F:DNA binding"/>
    <property type="evidence" value="ECO:0007669"/>
    <property type="project" value="UniProtKB-KW"/>
</dbReference>
<dbReference type="AlphaFoldDB" id="A0A844B753"/>
<dbReference type="CDD" id="cd00038">
    <property type="entry name" value="CAP_ED"/>
    <property type="match status" value="1"/>
</dbReference>
<dbReference type="GO" id="GO:0003700">
    <property type="term" value="F:DNA-binding transcription factor activity"/>
    <property type="evidence" value="ECO:0007669"/>
    <property type="project" value="TreeGrafter"/>
</dbReference>
<dbReference type="GO" id="GO:0005829">
    <property type="term" value="C:cytosol"/>
    <property type="evidence" value="ECO:0007669"/>
    <property type="project" value="TreeGrafter"/>
</dbReference>
<evidence type="ECO:0000256" key="1">
    <source>
        <dbReference type="ARBA" id="ARBA00023015"/>
    </source>
</evidence>
<dbReference type="InterPro" id="IPR014710">
    <property type="entry name" value="RmlC-like_jellyroll"/>
</dbReference>
<name>A0A844B753_9RHOB</name>
<dbReference type="Gene3D" id="2.60.120.10">
    <property type="entry name" value="Jelly Rolls"/>
    <property type="match status" value="1"/>
</dbReference>